<evidence type="ECO:0000256" key="1">
    <source>
        <dbReference type="ARBA" id="ARBA00004651"/>
    </source>
</evidence>
<keyword evidence="8" id="KW-1185">Reference proteome</keyword>
<dbReference type="PANTHER" id="PTHR23518">
    <property type="entry name" value="C-METHYLTRANSFERASE"/>
    <property type="match status" value="1"/>
</dbReference>
<organism evidence="7 8">
    <name type="scientific">Kibdelosporangium aridum</name>
    <dbReference type="NCBI Taxonomy" id="2030"/>
    <lineage>
        <taxon>Bacteria</taxon>
        <taxon>Bacillati</taxon>
        <taxon>Actinomycetota</taxon>
        <taxon>Actinomycetes</taxon>
        <taxon>Pseudonocardiales</taxon>
        <taxon>Pseudonocardiaceae</taxon>
        <taxon>Kibdelosporangium</taxon>
    </lineage>
</organism>
<evidence type="ECO:0000313" key="8">
    <source>
        <dbReference type="Proteomes" id="UP000192674"/>
    </source>
</evidence>
<dbReference type="InterPro" id="IPR011701">
    <property type="entry name" value="MFS"/>
</dbReference>
<dbReference type="SUPFAM" id="SSF103473">
    <property type="entry name" value="MFS general substrate transporter"/>
    <property type="match status" value="1"/>
</dbReference>
<dbReference type="AlphaFoldDB" id="A0A1Y5XW93"/>
<evidence type="ECO:0000256" key="3">
    <source>
        <dbReference type="ARBA" id="ARBA00022989"/>
    </source>
</evidence>
<proteinExistence type="predicted"/>
<dbReference type="PROSITE" id="PS50850">
    <property type="entry name" value="MFS"/>
    <property type="match status" value="1"/>
</dbReference>
<gene>
    <name evidence="7" type="ORF">SAMN05661093_06181</name>
</gene>
<dbReference type="CDD" id="cd17370">
    <property type="entry name" value="MFS_MJ1317_like"/>
    <property type="match status" value="1"/>
</dbReference>
<name>A0A1Y5XW93_KIBAR</name>
<dbReference type="Proteomes" id="UP000192674">
    <property type="component" value="Unassembled WGS sequence"/>
</dbReference>
<dbReference type="InterPro" id="IPR036259">
    <property type="entry name" value="MFS_trans_sf"/>
</dbReference>
<feature type="transmembrane region" description="Helical" evidence="5">
    <location>
        <begin position="233"/>
        <end position="252"/>
    </location>
</feature>
<dbReference type="RefSeq" id="WP_084430315.1">
    <property type="nucleotide sequence ID" value="NZ_FWXV01000005.1"/>
</dbReference>
<feature type="transmembrane region" description="Helical" evidence="5">
    <location>
        <begin position="264"/>
        <end position="283"/>
    </location>
</feature>
<feature type="transmembrane region" description="Helical" evidence="5">
    <location>
        <begin position="386"/>
        <end position="402"/>
    </location>
</feature>
<protein>
    <submittedName>
        <fullName evidence="7">Major Facilitator Superfamily protein</fullName>
    </submittedName>
</protein>
<dbReference type="InterPro" id="IPR020846">
    <property type="entry name" value="MFS_dom"/>
</dbReference>
<accession>A0A1Y5XW93</accession>
<feature type="transmembrane region" description="Helical" evidence="5">
    <location>
        <begin position="44"/>
        <end position="63"/>
    </location>
</feature>
<feature type="transmembrane region" description="Helical" evidence="5">
    <location>
        <begin position="20"/>
        <end position="37"/>
    </location>
</feature>
<evidence type="ECO:0000256" key="4">
    <source>
        <dbReference type="ARBA" id="ARBA00023136"/>
    </source>
</evidence>
<evidence type="ECO:0000313" key="7">
    <source>
        <dbReference type="EMBL" id="SMD19533.1"/>
    </source>
</evidence>
<evidence type="ECO:0000259" key="6">
    <source>
        <dbReference type="PROSITE" id="PS50850"/>
    </source>
</evidence>
<dbReference type="EMBL" id="FWXV01000005">
    <property type="protein sequence ID" value="SMD19533.1"/>
    <property type="molecule type" value="Genomic_DNA"/>
</dbReference>
<evidence type="ECO:0000256" key="2">
    <source>
        <dbReference type="ARBA" id="ARBA00022692"/>
    </source>
</evidence>
<keyword evidence="2 5" id="KW-0812">Transmembrane</keyword>
<dbReference type="Gene3D" id="1.20.1250.20">
    <property type="entry name" value="MFS general substrate transporter like domains"/>
    <property type="match status" value="1"/>
</dbReference>
<reference evidence="7 8" key="1">
    <citation type="submission" date="2017-04" db="EMBL/GenBank/DDBJ databases">
        <authorList>
            <person name="Afonso C.L."/>
            <person name="Miller P.J."/>
            <person name="Scott M.A."/>
            <person name="Spackman E."/>
            <person name="Goraichik I."/>
            <person name="Dimitrov K.M."/>
            <person name="Suarez D.L."/>
            <person name="Swayne D.E."/>
        </authorList>
    </citation>
    <scope>NUCLEOTIDE SEQUENCE [LARGE SCALE GENOMIC DNA]</scope>
    <source>
        <strain evidence="7 8">DSM 43828</strain>
    </source>
</reference>
<comment type="subcellular location">
    <subcellularLocation>
        <location evidence="1">Cell membrane</location>
        <topology evidence="1">Multi-pass membrane protein</topology>
    </subcellularLocation>
</comment>
<dbReference type="GO" id="GO:0022857">
    <property type="term" value="F:transmembrane transporter activity"/>
    <property type="evidence" value="ECO:0007669"/>
    <property type="project" value="InterPro"/>
</dbReference>
<dbReference type="GO" id="GO:0005886">
    <property type="term" value="C:plasma membrane"/>
    <property type="evidence" value="ECO:0007669"/>
    <property type="project" value="UniProtKB-SubCell"/>
</dbReference>
<sequence length="406" mass="42542">MYIASARDTESLGAKGHDSGRIVSANVIALGAVSLVTDISSEMVTAILPLYLVLGLGFSPLQFGILDGLYSGVTAFVRVIGGTFADRWQRRKLMAGIGYGISAVAKLGLMGAGGSASTLGMVLAADRTGKGLRTAPRDALISLSSTPDTLGRAFGVHRAMDTIGALLGPLVAFVLLWTVAGGYDVVFVVSFCFAVLGVLLLVLFVHDHSGPVKQRISLRVAFGLLRDNDFRRACFWAVVLGLVTVGDSFVYLLLQSRLDIEPAYFAMSPLGTAAVYLTLAVPVGRIADRLGRWKLFLIGHVLLLCGYVALIGAVDGVFLLCVTLLAHGAFYACTDGVLMAAASPLVPSELRTSGMALLQTGQAVAKMISAVLFGLAWTVWGMQAAVITAAVAFGSVVALACLRGKR</sequence>
<feature type="transmembrane region" description="Helical" evidence="5">
    <location>
        <begin position="162"/>
        <end position="180"/>
    </location>
</feature>
<feature type="transmembrane region" description="Helical" evidence="5">
    <location>
        <begin position="186"/>
        <end position="205"/>
    </location>
</feature>
<evidence type="ECO:0000256" key="5">
    <source>
        <dbReference type="SAM" id="Phobius"/>
    </source>
</evidence>
<dbReference type="OrthoDB" id="9803985at2"/>
<dbReference type="PANTHER" id="PTHR23518:SF2">
    <property type="entry name" value="MAJOR FACILITATOR SUPERFAMILY TRANSPORTER"/>
    <property type="match status" value="1"/>
</dbReference>
<feature type="domain" description="Major facilitator superfamily (MFS) profile" evidence="6">
    <location>
        <begin position="26"/>
        <end position="406"/>
    </location>
</feature>
<dbReference type="Pfam" id="PF07690">
    <property type="entry name" value="MFS_1"/>
    <property type="match status" value="1"/>
</dbReference>
<feature type="transmembrane region" description="Helical" evidence="5">
    <location>
        <begin position="295"/>
        <end position="311"/>
    </location>
</feature>
<keyword evidence="3 5" id="KW-1133">Transmembrane helix</keyword>
<keyword evidence="4 5" id="KW-0472">Membrane</keyword>